<feature type="compositionally biased region" description="Low complexity" evidence="1">
    <location>
        <begin position="27"/>
        <end position="40"/>
    </location>
</feature>
<organism evidence="2">
    <name type="scientific">uncultured Acetobacteraceae bacterium</name>
    <dbReference type="NCBI Taxonomy" id="169975"/>
    <lineage>
        <taxon>Bacteria</taxon>
        <taxon>Pseudomonadati</taxon>
        <taxon>Pseudomonadota</taxon>
        <taxon>Alphaproteobacteria</taxon>
        <taxon>Acetobacterales</taxon>
        <taxon>Acetobacteraceae</taxon>
        <taxon>environmental samples</taxon>
    </lineage>
</organism>
<evidence type="ECO:0000256" key="1">
    <source>
        <dbReference type="SAM" id="MobiDB-lite"/>
    </source>
</evidence>
<sequence>MTSAAPVAEARMPWAVQPDRSARSSRARGTSTIWVGAPAGAPASRAVARARHPAGAGAEHLAPVQHAVVQGEECFSGRRVRVPDAEQVSGAEVARRPLRLRRVSAPQDEPNGVDVSFVESPERQAGPPDQTQRHGERRCPVGRGAPTGAIVARQGRPEKSLRRQRGDVLVREGPVLVQPRRTGGDGREQGAQPFEWRASLFRGWTGGARRGEIRVPLRKGSDPSATPRVAASGGGQAPGSRAFESPRAALAGIINCTLPSCTAATAPSGR</sequence>
<proteinExistence type="predicted"/>
<dbReference type="AlphaFoldDB" id="A0A6J4HN06"/>
<feature type="region of interest" description="Disordered" evidence="1">
    <location>
        <begin position="1"/>
        <end position="40"/>
    </location>
</feature>
<protein>
    <submittedName>
        <fullName evidence="2">Uncharacterized protein</fullName>
    </submittedName>
</protein>
<accession>A0A6J4HN06</accession>
<name>A0A6J4HN06_9PROT</name>
<feature type="region of interest" description="Disordered" evidence="1">
    <location>
        <begin position="217"/>
        <end position="243"/>
    </location>
</feature>
<dbReference type="EMBL" id="CADCTL010000073">
    <property type="protein sequence ID" value="CAA9228127.1"/>
    <property type="molecule type" value="Genomic_DNA"/>
</dbReference>
<reference evidence="2" key="1">
    <citation type="submission" date="2020-02" db="EMBL/GenBank/DDBJ databases">
        <authorList>
            <person name="Meier V. D."/>
        </authorList>
    </citation>
    <scope>NUCLEOTIDE SEQUENCE</scope>
    <source>
        <strain evidence="2">AVDCRST_MAG04</strain>
    </source>
</reference>
<gene>
    <name evidence="2" type="ORF">AVDCRST_MAG04-982</name>
</gene>
<evidence type="ECO:0000313" key="2">
    <source>
        <dbReference type="EMBL" id="CAA9228127.1"/>
    </source>
</evidence>
<feature type="region of interest" description="Disordered" evidence="1">
    <location>
        <begin position="106"/>
        <end position="148"/>
    </location>
</feature>